<evidence type="ECO:0008006" key="4">
    <source>
        <dbReference type="Google" id="ProtNLM"/>
    </source>
</evidence>
<proteinExistence type="predicted"/>
<feature type="compositionally biased region" description="Low complexity" evidence="1">
    <location>
        <begin position="39"/>
        <end position="49"/>
    </location>
</feature>
<reference evidence="2" key="1">
    <citation type="submission" date="2023-06" db="EMBL/GenBank/DDBJ databases">
        <title>Genome-scale phylogeny and comparative genomics of the fungal order Sordariales.</title>
        <authorList>
            <consortium name="Lawrence Berkeley National Laboratory"/>
            <person name="Hensen N."/>
            <person name="Bonometti L."/>
            <person name="Westerberg I."/>
            <person name="Brannstrom I.O."/>
            <person name="Guillou S."/>
            <person name="Cros-Aarteil S."/>
            <person name="Calhoun S."/>
            <person name="Haridas S."/>
            <person name="Kuo A."/>
            <person name="Mondo S."/>
            <person name="Pangilinan J."/>
            <person name="Riley R."/>
            <person name="LaButti K."/>
            <person name="Andreopoulos B."/>
            <person name="Lipzen A."/>
            <person name="Chen C."/>
            <person name="Yanf M."/>
            <person name="Daum C."/>
            <person name="Ng V."/>
            <person name="Clum A."/>
            <person name="Steindorff A."/>
            <person name="Ohm R."/>
            <person name="Martin F."/>
            <person name="Silar P."/>
            <person name="Natvig D."/>
            <person name="Lalanne C."/>
            <person name="Gautier V."/>
            <person name="Ament-velasquez S.L."/>
            <person name="Kruys A."/>
            <person name="Hutchinson M.I."/>
            <person name="Powell A.J."/>
            <person name="Barry K."/>
            <person name="Miller A.N."/>
            <person name="Grigoriev I.V."/>
            <person name="Debuchy R."/>
            <person name="Gladieux P."/>
            <person name="Thoren M.H."/>
            <person name="Johannesson H."/>
        </authorList>
    </citation>
    <scope>NUCLEOTIDE SEQUENCE</scope>
    <source>
        <strain evidence="2">SMH3391-2</strain>
    </source>
</reference>
<organism evidence="2 3">
    <name type="scientific">Bombardia bombarda</name>
    <dbReference type="NCBI Taxonomy" id="252184"/>
    <lineage>
        <taxon>Eukaryota</taxon>
        <taxon>Fungi</taxon>
        <taxon>Dikarya</taxon>
        <taxon>Ascomycota</taxon>
        <taxon>Pezizomycotina</taxon>
        <taxon>Sordariomycetes</taxon>
        <taxon>Sordariomycetidae</taxon>
        <taxon>Sordariales</taxon>
        <taxon>Lasiosphaeriaceae</taxon>
        <taxon>Bombardia</taxon>
    </lineage>
</organism>
<sequence>MSRLLHSHTESDSLNSDDDWIDLSLPIRTRPAPKPAKPPITTTPADDPPTIQDIITHLTEDEKELLLFFSITTSPDRLVALRKFYLDALADLTRLPFSQTYTQSEKVDYLCLKNYLSRNLRRLDLQEQRQSSPEVYTLLPFAVHITRLCEARQRVNMGLLKPGGDWRAVAGDLGDAAEQARSTKEWIEKGELSSGPVAARRAVKAARELVGQVKEFFNFFDRFDPEFGWWVGEPYKDFVGAVEGLVKTIETRLLGRSGKEDADDGEIVGDPVGREGLLLELEGEMIPYTPEELIGFANEQWAWCESEMAKAATELGFGGDWAAALDHVKDKYEPPGGQVAMVKGLVDESAAYVKSHDLVTVPPVAEQTWRMFMLSPEEQKTTPFFLGGEEIFVAYPTGNMSHAAKMMSLRGNNRHMARGAAFHEMFPGHRLQLYMSARYKPYRRLFRTSFYNEGWAMYWELLLWERGDFFKSAEDRIGTLFWRKHRCARIIFSLKFHLGEMSAQECVDFLVDKVGHERATAEGEIRRSLDGDWGKEVLEKKGWSEKEFHDRVLKASEMPIEMLRALLLGETEVDLARDLKSDWKFYDELDRNRE</sequence>
<name>A0AA39X8J1_9PEZI</name>
<evidence type="ECO:0000313" key="3">
    <source>
        <dbReference type="Proteomes" id="UP001174934"/>
    </source>
</evidence>
<dbReference type="AlphaFoldDB" id="A0AA39X8J1"/>
<dbReference type="EMBL" id="JAULSR010000002">
    <property type="protein sequence ID" value="KAK0629297.1"/>
    <property type="molecule type" value="Genomic_DNA"/>
</dbReference>
<gene>
    <name evidence="2" type="ORF">B0T17DRAFT_589137</name>
</gene>
<protein>
    <recommendedName>
        <fullName evidence="4">X-Pro dipeptidyl-peptidase</fullName>
    </recommendedName>
</protein>
<evidence type="ECO:0000256" key="1">
    <source>
        <dbReference type="SAM" id="MobiDB-lite"/>
    </source>
</evidence>
<feature type="region of interest" description="Disordered" evidence="1">
    <location>
        <begin position="27"/>
        <end position="49"/>
    </location>
</feature>
<dbReference type="Pfam" id="PF05960">
    <property type="entry name" value="DUF885"/>
    <property type="match status" value="1"/>
</dbReference>
<evidence type="ECO:0000313" key="2">
    <source>
        <dbReference type="EMBL" id="KAK0629297.1"/>
    </source>
</evidence>
<dbReference type="InterPro" id="IPR010281">
    <property type="entry name" value="DUF885"/>
</dbReference>
<accession>A0AA39X8J1</accession>
<comment type="caution">
    <text evidence="2">The sequence shown here is derived from an EMBL/GenBank/DDBJ whole genome shotgun (WGS) entry which is preliminary data.</text>
</comment>
<dbReference type="Proteomes" id="UP001174934">
    <property type="component" value="Unassembled WGS sequence"/>
</dbReference>
<keyword evidence="3" id="KW-1185">Reference proteome</keyword>